<keyword evidence="7" id="KW-0227">DNA damage</keyword>
<dbReference type="GO" id="GO:0006260">
    <property type="term" value="P:DNA replication"/>
    <property type="evidence" value="ECO:0007669"/>
    <property type="project" value="UniProtKB-KW"/>
</dbReference>
<dbReference type="InterPro" id="IPR026333">
    <property type="entry name" value="ATP_dep_DNA_lig_pp_1105_fam"/>
</dbReference>
<dbReference type="InterPro" id="IPR012309">
    <property type="entry name" value="DNA_ligase_ATP-dep_C"/>
</dbReference>
<dbReference type="EC" id="6.5.1.1" evidence="1"/>
<dbReference type="Gene3D" id="1.10.3260.10">
    <property type="entry name" value="DNA ligase, ATP-dependent, N-terminal domain"/>
    <property type="match status" value="1"/>
</dbReference>
<dbReference type="Pfam" id="PF01068">
    <property type="entry name" value="DNA_ligase_A_M"/>
    <property type="match status" value="1"/>
</dbReference>
<evidence type="ECO:0000259" key="14">
    <source>
        <dbReference type="PROSITE" id="PS50160"/>
    </source>
</evidence>
<dbReference type="CDD" id="cd07897">
    <property type="entry name" value="Adenylation_DNA_ligase_Bac1"/>
    <property type="match status" value="1"/>
</dbReference>
<keyword evidence="16" id="KW-1185">Reference proteome</keyword>
<dbReference type="GO" id="GO:0003910">
    <property type="term" value="F:DNA ligase (ATP) activity"/>
    <property type="evidence" value="ECO:0007669"/>
    <property type="project" value="UniProtKB-EC"/>
</dbReference>
<dbReference type="GO" id="GO:0006310">
    <property type="term" value="P:DNA recombination"/>
    <property type="evidence" value="ECO:0007669"/>
    <property type="project" value="UniProtKB-KW"/>
</dbReference>
<evidence type="ECO:0000256" key="13">
    <source>
        <dbReference type="ARBA" id="ARBA00034003"/>
    </source>
</evidence>
<evidence type="ECO:0000256" key="9">
    <source>
        <dbReference type="ARBA" id="ARBA00022842"/>
    </source>
</evidence>
<sequence>MRRFAQLFAELDATTSTNAKVEALTRYFDSAPAHDAAWAVYFLAGGKPRQVVPMGSLWVLACEVARIEPWLFDECYQQVGDLAETISLVLPLGGETSDIGLAQWIEQRLLPLRGLPYEEVAPRIKSYWQELDSQGRFLLTKLIGGAFRVGVSKLLVQRALAAHAGVDAKRVAQRMMGYTDGKVMPSPERYMALVAKTEEEAGELRDAGQPFPFFLAHQLDAPPEVFSSRLGPVSDWMVEWKYDGIRGQVVKRNGEVWIWSRGEELVTERFPEIVAAAQGLPDGTVVDGEVLVWNEADDRPAPFALLQQRIGRKNLTKKILADAPVSFMAYDLLEQDGEDIRGLPQRERRARLEALLKDAPMRISPVEKASSWLEYAARRKQSRELGVEGFMLKRLDAAYGTGRTKAEGLWWKWKIDPMTIDCVLVYAQPGSGRRSSVHTDYTFAVWNRAPEGPEEVEAVIEAIVRKEPPQPGALQLVPFAKAYSGLTDEEFRQVDALIRRNTVEKFGPVRSVKPMLVFELGFEGIQRSGRHRSGIAVRFPRMLRIRHDKPVAEANTLQDLELLLNL</sequence>
<keyword evidence="10" id="KW-0233">DNA recombination</keyword>
<evidence type="ECO:0000256" key="10">
    <source>
        <dbReference type="ARBA" id="ARBA00023172"/>
    </source>
</evidence>
<protein>
    <recommendedName>
        <fullName evidence="1">DNA ligase (ATP)</fullName>
        <ecNumber evidence="1">6.5.1.1</ecNumber>
    </recommendedName>
</protein>
<dbReference type="InterPro" id="IPR012310">
    <property type="entry name" value="DNA_ligase_ATP-dep_cent"/>
</dbReference>
<dbReference type="GO" id="GO:0046872">
    <property type="term" value="F:metal ion binding"/>
    <property type="evidence" value="ECO:0007669"/>
    <property type="project" value="UniProtKB-KW"/>
</dbReference>
<comment type="catalytic activity">
    <reaction evidence="13">
        <text>ATP + (deoxyribonucleotide)n-3'-hydroxyl + 5'-phospho-(deoxyribonucleotide)m = (deoxyribonucleotide)n+m + AMP + diphosphate.</text>
        <dbReference type="EC" id="6.5.1.1"/>
    </reaction>
</comment>
<evidence type="ECO:0000256" key="7">
    <source>
        <dbReference type="ARBA" id="ARBA00022763"/>
    </source>
</evidence>
<feature type="domain" description="ATP-dependent DNA ligase family profile" evidence="14">
    <location>
        <begin position="318"/>
        <end position="447"/>
    </location>
</feature>
<dbReference type="Pfam" id="PF04675">
    <property type="entry name" value="DNA_ligase_A_N"/>
    <property type="match status" value="1"/>
</dbReference>
<dbReference type="PANTHER" id="PTHR45674">
    <property type="entry name" value="DNA LIGASE 1/3 FAMILY MEMBER"/>
    <property type="match status" value="1"/>
</dbReference>
<keyword evidence="12" id="KW-0131">Cell cycle</keyword>
<keyword evidence="4" id="KW-0235">DNA replication</keyword>
<reference evidence="15" key="1">
    <citation type="submission" date="2020-08" db="EMBL/GenBank/DDBJ databases">
        <title>Ramlibacter sp. GTP1 16S ribosomal RNA gene genome sequencing and assembly.</title>
        <authorList>
            <person name="Kang M."/>
        </authorList>
    </citation>
    <scope>NUCLEOTIDE SEQUENCE</scope>
    <source>
        <strain evidence="15">GTP1</strain>
    </source>
</reference>
<dbReference type="GO" id="GO:0005524">
    <property type="term" value="F:ATP binding"/>
    <property type="evidence" value="ECO:0007669"/>
    <property type="project" value="UniProtKB-KW"/>
</dbReference>
<dbReference type="SUPFAM" id="SSF56091">
    <property type="entry name" value="DNA ligase/mRNA capping enzyme, catalytic domain"/>
    <property type="match status" value="1"/>
</dbReference>
<evidence type="ECO:0000256" key="2">
    <source>
        <dbReference type="ARBA" id="ARBA00022598"/>
    </source>
</evidence>
<dbReference type="GO" id="GO:0006281">
    <property type="term" value="P:DNA repair"/>
    <property type="evidence" value="ECO:0007669"/>
    <property type="project" value="UniProtKB-KW"/>
</dbReference>
<dbReference type="InterPro" id="IPR016059">
    <property type="entry name" value="DNA_ligase_ATP-dep_CS"/>
</dbReference>
<dbReference type="NCBIfam" id="TIGR04120">
    <property type="entry name" value="DNA_lig_bact"/>
    <property type="match status" value="1"/>
</dbReference>
<dbReference type="NCBIfam" id="NF006701">
    <property type="entry name" value="PRK09247.1"/>
    <property type="match status" value="1"/>
</dbReference>
<keyword evidence="2 15" id="KW-0436">Ligase</keyword>
<keyword evidence="9" id="KW-0460">Magnesium</keyword>
<gene>
    <name evidence="15" type="ORF">H8R02_13005</name>
</gene>
<dbReference type="Gene3D" id="2.40.50.140">
    <property type="entry name" value="Nucleic acid-binding proteins"/>
    <property type="match status" value="1"/>
</dbReference>
<evidence type="ECO:0000256" key="1">
    <source>
        <dbReference type="ARBA" id="ARBA00012727"/>
    </source>
</evidence>
<dbReference type="InterPro" id="IPR050191">
    <property type="entry name" value="ATP-dep_DNA_ligase"/>
</dbReference>
<evidence type="ECO:0000256" key="8">
    <source>
        <dbReference type="ARBA" id="ARBA00022840"/>
    </source>
</evidence>
<dbReference type="RefSeq" id="WP_187081854.1">
    <property type="nucleotide sequence ID" value="NZ_JACORU010000004.1"/>
</dbReference>
<evidence type="ECO:0000256" key="12">
    <source>
        <dbReference type="ARBA" id="ARBA00023306"/>
    </source>
</evidence>
<evidence type="ECO:0000313" key="16">
    <source>
        <dbReference type="Proteomes" id="UP000596827"/>
    </source>
</evidence>
<evidence type="ECO:0000256" key="4">
    <source>
        <dbReference type="ARBA" id="ARBA00022705"/>
    </source>
</evidence>
<dbReference type="GO" id="GO:0051301">
    <property type="term" value="P:cell division"/>
    <property type="evidence" value="ECO:0007669"/>
    <property type="project" value="UniProtKB-KW"/>
</dbReference>
<evidence type="ECO:0000313" key="15">
    <source>
        <dbReference type="EMBL" id="MBC5765379.1"/>
    </source>
</evidence>
<dbReference type="PROSITE" id="PS00697">
    <property type="entry name" value="DNA_LIGASE_A1"/>
    <property type="match status" value="1"/>
</dbReference>
<dbReference type="AlphaFoldDB" id="A0A923S2E0"/>
<dbReference type="GO" id="GO:0003677">
    <property type="term" value="F:DNA binding"/>
    <property type="evidence" value="ECO:0007669"/>
    <property type="project" value="InterPro"/>
</dbReference>
<dbReference type="EMBL" id="JACORU010000004">
    <property type="protein sequence ID" value="MBC5765379.1"/>
    <property type="molecule type" value="Genomic_DNA"/>
</dbReference>
<name>A0A923S2E0_9BURK</name>
<dbReference type="SUPFAM" id="SSF50249">
    <property type="entry name" value="Nucleic acid-binding proteins"/>
    <property type="match status" value="1"/>
</dbReference>
<dbReference type="Pfam" id="PF04679">
    <property type="entry name" value="DNA_ligase_A_C"/>
    <property type="match status" value="1"/>
</dbReference>
<keyword evidence="8" id="KW-0067">ATP-binding</keyword>
<evidence type="ECO:0000256" key="6">
    <source>
        <dbReference type="ARBA" id="ARBA00022741"/>
    </source>
</evidence>
<keyword evidence="6" id="KW-0547">Nucleotide-binding</keyword>
<keyword evidence="5" id="KW-0479">Metal-binding</keyword>
<dbReference type="PANTHER" id="PTHR45674:SF13">
    <property type="entry name" value="DNA LIGASE-RELATED"/>
    <property type="match status" value="1"/>
</dbReference>
<evidence type="ECO:0000256" key="3">
    <source>
        <dbReference type="ARBA" id="ARBA00022618"/>
    </source>
</evidence>
<comment type="caution">
    <text evidence="15">The sequence shown here is derived from an EMBL/GenBank/DDBJ whole genome shotgun (WGS) entry which is preliminary data.</text>
</comment>
<dbReference type="Gene3D" id="3.30.470.30">
    <property type="entry name" value="DNA ligase/mRNA capping enzyme"/>
    <property type="match status" value="1"/>
</dbReference>
<accession>A0A923S2E0</accession>
<dbReference type="InterPro" id="IPR036599">
    <property type="entry name" value="DNA_ligase_N_sf"/>
</dbReference>
<dbReference type="Proteomes" id="UP000596827">
    <property type="component" value="Unassembled WGS sequence"/>
</dbReference>
<keyword evidence="11" id="KW-0234">DNA repair</keyword>
<proteinExistence type="predicted"/>
<dbReference type="CDD" id="cd07972">
    <property type="entry name" value="OBF_DNA_ligase_Arch_LigB"/>
    <property type="match status" value="1"/>
</dbReference>
<organism evidence="15 16">
    <name type="scientific">Ramlibacter albus</name>
    <dbReference type="NCBI Taxonomy" id="2079448"/>
    <lineage>
        <taxon>Bacteria</taxon>
        <taxon>Pseudomonadati</taxon>
        <taxon>Pseudomonadota</taxon>
        <taxon>Betaproteobacteria</taxon>
        <taxon>Burkholderiales</taxon>
        <taxon>Comamonadaceae</taxon>
        <taxon>Ramlibacter</taxon>
    </lineage>
</organism>
<evidence type="ECO:0000256" key="5">
    <source>
        <dbReference type="ARBA" id="ARBA00022723"/>
    </source>
</evidence>
<dbReference type="InterPro" id="IPR012340">
    <property type="entry name" value="NA-bd_OB-fold"/>
</dbReference>
<keyword evidence="3" id="KW-0132">Cell division</keyword>
<dbReference type="InterPro" id="IPR012308">
    <property type="entry name" value="DNA_ligase_ATP-dep_N"/>
</dbReference>
<evidence type="ECO:0000256" key="11">
    <source>
        <dbReference type="ARBA" id="ARBA00023204"/>
    </source>
</evidence>
<dbReference type="PROSITE" id="PS50160">
    <property type="entry name" value="DNA_LIGASE_A3"/>
    <property type="match status" value="1"/>
</dbReference>